<feature type="chain" id="PRO_5046525238" description="DUF481 domain-containing protein" evidence="1">
    <location>
        <begin position="22"/>
        <end position="252"/>
    </location>
</feature>
<evidence type="ECO:0000313" key="2">
    <source>
        <dbReference type="EMBL" id="UOF02750.1"/>
    </source>
</evidence>
<reference evidence="2" key="1">
    <citation type="submission" date="2022-03" db="EMBL/GenBank/DDBJ databases">
        <title>Genome Identification and Characterization of new species Bdellovibrio reynosense LBG001 sp. nov. from a Mexico soil sample.</title>
        <authorList>
            <person name="Camilli A."/>
            <person name="Ajao Y."/>
            <person name="Guo X."/>
        </authorList>
    </citation>
    <scope>NUCLEOTIDE SEQUENCE</scope>
    <source>
        <strain evidence="2">LBG001</strain>
    </source>
</reference>
<evidence type="ECO:0000256" key="1">
    <source>
        <dbReference type="SAM" id="SignalP"/>
    </source>
</evidence>
<evidence type="ECO:0008006" key="4">
    <source>
        <dbReference type="Google" id="ProtNLM"/>
    </source>
</evidence>
<dbReference type="EMBL" id="CP093442">
    <property type="protein sequence ID" value="UOF02750.1"/>
    <property type="molecule type" value="Genomic_DNA"/>
</dbReference>
<protein>
    <recommendedName>
        <fullName evidence="4">DUF481 domain-containing protein</fullName>
    </recommendedName>
</protein>
<organism evidence="2 3">
    <name type="scientific">Bdellovibrio reynosensis</name>
    <dbReference type="NCBI Taxonomy" id="2835041"/>
    <lineage>
        <taxon>Bacteria</taxon>
        <taxon>Pseudomonadati</taxon>
        <taxon>Bdellovibrionota</taxon>
        <taxon>Bdellovibrionia</taxon>
        <taxon>Bdellovibrionales</taxon>
        <taxon>Pseudobdellovibrionaceae</taxon>
        <taxon>Bdellovibrio</taxon>
    </lineage>
</organism>
<sequence length="252" mass="28703">MSRFSSLVLLCIMVFSSLSYAQKTRRWGIDLDLTKRAADREKGRWSLGEWLEMKERNRMMDMWLSMNSPSPFEFSISGALKNYKSEVEGGATSESYSTFFSEFSAYAQFVGITAEYENNGDEGYNDVNGMLNIRLLGDSIQNTAFTIHYGQRAHDNDTSGRRTQQFGQVSLQVYLTKYFGIDGKYRHYLPIDTESLGNIEGSQSEAGVFIDFNAFRIFGTWYKEQEKTKLPAATDTTTTDRTGIKSGLKIFF</sequence>
<gene>
    <name evidence="2" type="ORF">MNR06_07275</name>
</gene>
<name>A0ABY4CCS0_9BACT</name>
<evidence type="ECO:0000313" key="3">
    <source>
        <dbReference type="Proteomes" id="UP000830116"/>
    </source>
</evidence>
<dbReference type="Proteomes" id="UP000830116">
    <property type="component" value="Chromosome"/>
</dbReference>
<accession>A0ABY4CCS0</accession>
<dbReference type="RefSeq" id="WP_243540554.1">
    <property type="nucleotide sequence ID" value="NZ_CP093442.1"/>
</dbReference>
<keyword evidence="3" id="KW-1185">Reference proteome</keyword>
<keyword evidence="1" id="KW-0732">Signal</keyword>
<feature type="signal peptide" evidence="1">
    <location>
        <begin position="1"/>
        <end position="21"/>
    </location>
</feature>
<proteinExistence type="predicted"/>